<sequence>MFIFVTLAFMDAALDDARSINDTDTSIAGPSCAVIESNCSEIAAVNTELPTAADVTVNSVSQGTESLDFQAPNFGVIELNCSDIVAVNAELLTVADDTLDSESHGAEALDFQAQTNEAGNFDSPVKFDEYSSPESSKLQDLNGKHLCVKDSETDKDHSSAIIQSPKTASLFSPQKRKPYHGWISNDEEDDFMYLMPEPLPEALKKCLRLNKKRIQRWDLRPEDVYGSHLSPAPPCS</sequence>
<protein>
    <submittedName>
        <fullName evidence="2">Uncharacterized protein</fullName>
    </submittedName>
</protein>
<feature type="chain" id="PRO_5004931476" evidence="1">
    <location>
        <begin position="20"/>
        <end position="236"/>
    </location>
</feature>
<feature type="signal peptide" evidence="1">
    <location>
        <begin position="1"/>
        <end position="19"/>
    </location>
</feature>
<evidence type="ECO:0000313" key="2">
    <source>
        <dbReference type="EMBL" id="EXB58192.1"/>
    </source>
</evidence>
<keyword evidence="1" id="KW-0732">Signal</keyword>
<evidence type="ECO:0000313" key="3">
    <source>
        <dbReference type="Proteomes" id="UP000030645"/>
    </source>
</evidence>
<keyword evidence="3" id="KW-1185">Reference proteome</keyword>
<accession>W9RL87</accession>
<reference evidence="3" key="1">
    <citation type="submission" date="2013-01" db="EMBL/GenBank/DDBJ databases">
        <title>Draft Genome Sequence of a Mulberry Tree, Morus notabilis C.K. Schneid.</title>
        <authorList>
            <person name="He N."/>
            <person name="Zhao S."/>
        </authorList>
    </citation>
    <scope>NUCLEOTIDE SEQUENCE</scope>
</reference>
<dbReference type="EMBL" id="KE344356">
    <property type="protein sequence ID" value="EXB58192.1"/>
    <property type="molecule type" value="Genomic_DNA"/>
</dbReference>
<dbReference type="STRING" id="981085.W9RL87"/>
<gene>
    <name evidence="2" type="ORF">L484_026395</name>
</gene>
<evidence type="ECO:0000256" key="1">
    <source>
        <dbReference type="SAM" id="SignalP"/>
    </source>
</evidence>
<name>W9RL87_9ROSA</name>
<dbReference type="AlphaFoldDB" id="W9RL87"/>
<organism evidence="2 3">
    <name type="scientific">Morus notabilis</name>
    <dbReference type="NCBI Taxonomy" id="981085"/>
    <lineage>
        <taxon>Eukaryota</taxon>
        <taxon>Viridiplantae</taxon>
        <taxon>Streptophyta</taxon>
        <taxon>Embryophyta</taxon>
        <taxon>Tracheophyta</taxon>
        <taxon>Spermatophyta</taxon>
        <taxon>Magnoliopsida</taxon>
        <taxon>eudicotyledons</taxon>
        <taxon>Gunneridae</taxon>
        <taxon>Pentapetalae</taxon>
        <taxon>rosids</taxon>
        <taxon>fabids</taxon>
        <taxon>Rosales</taxon>
        <taxon>Moraceae</taxon>
        <taxon>Moreae</taxon>
        <taxon>Morus</taxon>
    </lineage>
</organism>
<dbReference type="Proteomes" id="UP000030645">
    <property type="component" value="Unassembled WGS sequence"/>
</dbReference>
<proteinExistence type="predicted"/>